<name>A0A7C5VJN4_9DEIN</name>
<dbReference type="AlphaFoldDB" id="A0A7C5VJN4"/>
<accession>A0A7C5VJN4</accession>
<dbReference type="EMBL" id="DRXE01000193">
    <property type="protein sequence ID" value="HHM68074.1"/>
    <property type="molecule type" value="Genomic_DNA"/>
</dbReference>
<proteinExistence type="predicted"/>
<gene>
    <name evidence="1" type="ORF">ENM28_05085</name>
</gene>
<comment type="caution">
    <text evidence="1">The sequence shown here is derived from an EMBL/GenBank/DDBJ whole genome shotgun (WGS) entry which is preliminary data.</text>
</comment>
<reference evidence="1" key="1">
    <citation type="journal article" date="2020" name="mSystems">
        <title>Genome- and Community-Level Interaction Insights into Carbon Utilization and Element Cycling Functions of Hydrothermarchaeota in Hydrothermal Sediment.</title>
        <authorList>
            <person name="Zhou Z."/>
            <person name="Liu Y."/>
            <person name="Xu W."/>
            <person name="Pan J."/>
            <person name="Luo Z.H."/>
            <person name="Li M."/>
        </authorList>
    </citation>
    <scope>NUCLEOTIDE SEQUENCE [LARGE SCALE GENOMIC DNA]</scope>
    <source>
        <strain evidence="1">SpSt-1071</strain>
    </source>
</reference>
<evidence type="ECO:0000313" key="1">
    <source>
        <dbReference type="EMBL" id="HHM68074.1"/>
    </source>
</evidence>
<sequence>MTGELERVASTLTHLAPTGGKAWASAQGSTLRAEVAWPSPHRRSAARALAFLAAHLLRGEGEVRVGREGLEVQDKEGRRFLVPKKEASSPLPGGLALAASPWKLAEFLGFGGVVVANGTRATAAEAAFYPTALSLAEVVPVEGGFRAETALGGQEGLVEVLEALAKLLPRSWEEYEAQAAVLLQGAARGAWGHAFLAPRGGYTARFYWTPGRVTAWLDPDPEQRRPPRIAVWPLSWAPRLQGREVEEALSYLEVLGVPETLLEAARGAHRLRAGVTPPGFLLCWEKAGAWEAAFGLLGEGIFRWAKGEGDGPEDPGKVLGLSREVRQALRRGISGRLSAGQAVLEGFR</sequence>
<protein>
    <submittedName>
        <fullName evidence="1">Uncharacterized protein</fullName>
    </submittedName>
</protein>
<organism evidence="1">
    <name type="scientific">Thermus caliditerrae</name>
    <dbReference type="NCBI Taxonomy" id="1330700"/>
    <lineage>
        <taxon>Bacteria</taxon>
        <taxon>Thermotogati</taxon>
        <taxon>Deinococcota</taxon>
        <taxon>Deinococci</taxon>
        <taxon>Thermales</taxon>
        <taxon>Thermaceae</taxon>
        <taxon>Thermus</taxon>
    </lineage>
</organism>